<reference evidence="1 3" key="2">
    <citation type="journal article" date="2013" name="Nature">
        <title>Insights into bilaterian evolution from three spiralian genomes.</title>
        <authorList>
            <person name="Simakov O."/>
            <person name="Marletaz F."/>
            <person name="Cho S.J."/>
            <person name="Edsinger-Gonzales E."/>
            <person name="Havlak P."/>
            <person name="Hellsten U."/>
            <person name="Kuo D.H."/>
            <person name="Larsson T."/>
            <person name="Lv J."/>
            <person name="Arendt D."/>
            <person name="Savage R."/>
            <person name="Osoegawa K."/>
            <person name="de Jong P."/>
            <person name="Grimwood J."/>
            <person name="Chapman J.A."/>
            <person name="Shapiro H."/>
            <person name="Aerts A."/>
            <person name="Otillar R.P."/>
            <person name="Terry A.Y."/>
            <person name="Boore J.L."/>
            <person name="Grigoriev I.V."/>
            <person name="Lindberg D.R."/>
            <person name="Seaver E.C."/>
            <person name="Weisblat D.A."/>
            <person name="Putnam N.H."/>
            <person name="Rokhsar D.S."/>
        </authorList>
    </citation>
    <scope>NUCLEOTIDE SEQUENCE</scope>
    <source>
        <strain evidence="1 3">I ESC-2004</strain>
    </source>
</reference>
<dbReference type="AlphaFoldDB" id="R7UJU6"/>
<accession>R7UJU6</accession>
<gene>
    <name evidence="1" type="ORF">CAPTEDRAFT_216276</name>
</gene>
<dbReference type="EnsemblMetazoa" id="CapteT216276">
    <property type="protein sequence ID" value="CapteP216276"/>
    <property type="gene ID" value="CapteG216276"/>
</dbReference>
<dbReference type="OMA" id="FYTYMGM"/>
<dbReference type="EMBL" id="AMQN01022856">
    <property type="status" value="NOT_ANNOTATED_CDS"/>
    <property type="molecule type" value="Genomic_DNA"/>
</dbReference>
<evidence type="ECO:0008006" key="4">
    <source>
        <dbReference type="Google" id="ProtNLM"/>
    </source>
</evidence>
<dbReference type="OrthoDB" id="2020070at2759"/>
<dbReference type="Proteomes" id="UP000014760">
    <property type="component" value="Unassembled WGS sequence"/>
</dbReference>
<evidence type="ECO:0000313" key="3">
    <source>
        <dbReference type="Proteomes" id="UP000014760"/>
    </source>
</evidence>
<dbReference type="PANTHER" id="PTHR33604">
    <property type="entry name" value="OSJNBA0004B13.7 PROTEIN"/>
    <property type="match status" value="1"/>
</dbReference>
<dbReference type="EMBL" id="KB300717">
    <property type="protein sequence ID" value="ELU06378.1"/>
    <property type="molecule type" value="Genomic_DNA"/>
</dbReference>
<dbReference type="SUPFAM" id="SSF53448">
    <property type="entry name" value="Nucleotide-diphospho-sugar transferases"/>
    <property type="match status" value="1"/>
</dbReference>
<reference evidence="2" key="3">
    <citation type="submission" date="2015-06" db="UniProtKB">
        <authorList>
            <consortium name="EnsemblMetazoa"/>
        </authorList>
    </citation>
    <scope>IDENTIFICATION</scope>
</reference>
<evidence type="ECO:0000313" key="2">
    <source>
        <dbReference type="EnsemblMetazoa" id="CapteP216276"/>
    </source>
</evidence>
<dbReference type="STRING" id="283909.R7UJU6"/>
<dbReference type="PANTHER" id="PTHR33604:SF3">
    <property type="entry name" value="OSJNBA0004B13.7 PROTEIN"/>
    <property type="match status" value="1"/>
</dbReference>
<evidence type="ECO:0000313" key="1">
    <source>
        <dbReference type="EMBL" id="ELU06378.1"/>
    </source>
</evidence>
<organism evidence="1">
    <name type="scientific">Capitella teleta</name>
    <name type="common">Polychaete worm</name>
    <dbReference type="NCBI Taxonomy" id="283909"/>
    <lineage>
        <taxon>Eukaryota</taxon>
        <taxon>Metazoa</taxon>
        <taxon>Spiralia</taxon>
        <taxon>Lophotrochozoa</taxon>
        <taxon>Annelida</taxon>
        <taxon>Polychaeta</taxon>
        <taxon>Sedentaria</taxon>
        <taxon>Scolecida</taxon>
        <taxon>Capitellidae</taxon>
        <taxon>Capitella</taxon>
    </lineage>
</organism>
<reference evidence="3" key="1">
    <citation type="submission" date="2012-12" db="EMBL/GenBank/DDBJ databases">
        <authorList>
            <person name="Hellsten U."/>
            <person name="Grimwood J."/>
            <person name="Chapman J.A."/>
            <person name="Shapiro H."/>
            <person name="Aerts A."/>
            <person name="Otillar R.P."/>
            <person name="Terry A.Y."/>
            <person name="Boore J.L."/>
            <person name="Simakov O."/>
            <person name="Marletaz F."/>
            <person name="Cho S.-J."/>
            <person name="Edsinger-Gonzales E."/>
            <person name="Havlak P."/>
            <person name="Kuo D.-H."/>
            <person name="Larsson T."/>
            <person name="Lv J."/>
            <person name="Arendt D."/>
            <person name="Savage R."/>
            <person name="Osoegawa K."/>
            <person name="de Jong P."/>
            <person name="Lindberg D.R."/>
            <person name="Seaver E.C."/>
            <person name="Weisblat D.A."/>
            <person name="Putnam N.H."/>
            <person name="Grigoriev I.V."/>
            <person name="Rokhsar D.S."/>
        </authorList>
    </citation>
    <scope>NUCLEOTIDE SEQUENCE</scope>
    <source>
        <strain evidence="3">I ESC-2004</strain>
    </source>
</reference>
<dbReference type="InterPro" id="IPR029044">
    <property type="entry name" value="Nucleotide-diphossugar_trans"/>
</dbReference>
<proteinExistence type="predicted"/>
<protein>
    <recommendedName>
        <fullName evidence="4">Glycosyl transferase 64 domain-containing protein</fullName>
    </recommendedName>
</protein>
<name>R7UJU6_CAPTE</name>
<dbReference type="HOGENOM" id="CLU_051252_0_0_1"/>
<dbReference type="Gene3D" id="3.90.550.10">
    <property type="entry name" value="Spore Coat Polysaccharide Biosynthesis Protein SpsA, Chain A"/>
    <property type="match status" value="1"/>
</dbReference>
<keyword evidence="3" id="KW-1185">Reference proteome</keyword>
<sequence length="373" mass="43197">MFYRVSIRCLLAFAVGVLLLIAFVLCNGHSWYPTMSAPMSTPMSTPISTNYEQRANGDVCVPGLPCVYPETVDLRLIVLTFNRPKSLQIMLTSLESLVLDNHTAALEIFIDRNKDGVLHNETVRVVESFTWSLGQQRVHLQKEHVGIYGQWIDTWRPSPQSDELAIILEDDVDLSPFAYRWLRRSHQVHGDKTLLSGYCLQDSNVRIVQGKQIHKEVNQVNRDLLKKYPAYLFRVAGSWGFAPHPKQWSKFQDWFHSDAKALQHPYVARAQLNSNWYKTFERQHREDSMWTMWFIYFTDQRNLSALVSNVPLYTGQKSNSVSCNRVEPGLHFKARRRKIKCQNMLMKTWSDSFISSSGELPLIDYNGEFVGFR</sequence>